<organism evidence="2 3">
    <name type="scientific">Pontibacter ruber</name>
    <dbReference type="NCBI Taxonomy" id="1343895"/>
    <lineage>
        <taxon>Bacteria</taxon>
        <taxon>Pseudomonadati</taxon>
        <taxon>Bacteroidota</taxon>
        <taxon>Cytophagia</taxon>
        <taxon>Cytophagales</taxon>
        <taxon>Hymenobacteraceae</taxon>
        <taxon>Pontibacter</taxon>
    </lineage>
</organism>
<accession>A0ABW5CZF4</accession>
<protein>
    <submittedName>
        <fullName evidence="2">Magnesium citrate secondary transporter</fullName>
    </submittedName>
</protein>
<keyword evidence="1" id="KW-0812">Transmembrane</keyword>
<keyword evidence="3" id="KW-1185">Reference proteome</keyword>
<dbReference type="Proteomes" id="UP001597374">
    <property type="component" value="Unassembled WGS sequence"/>
</dbReference>
<feature type="transmembrane region" description="Helical" evidence="1">
    <location>
        <begin position="95"/>
        <end position="112"/>
    </location>
</feature>
<comment type="caution">
    <text evidence="2">The sequence shown here is derived from an EMBL/GenBank/DDBJ whole genome shotgun (WGS) entry which is preliminary data.</text>
</comment>
<gene>
    <name evidence="2" type="ORF">ACFSKP_10620</name>
</gene>
<sequence>MATLRHPAFILAVALFCINQALELANVYIRPLHTYLDDLLCMPVILTLALAAERAYFRNNRFVFPFHYIAGAVLGYSICFELLLPQLSPKYTADLLDVVAYTLGAVLFRYTINKPLKQAGSAPV</sequence>
<keyword evidence="1" id="KW-0472">Membrane</keyword>
<reference evidence="3" key="1">
    <citation type="journal article" date="2019" name="Int. J. Syst. Evol. Microbiol.">
        <title>The Global Catalogue of Microorganisms (GCM) 10K type strain sequencing project: providing services to taxonomists for standard genome sequencing and annotation.</title>
        <authorList>
            <consortium name="The Broad Institute Genomics Platform"/>
            <consortium name="The Broad Institute Genome Sequencing Center for Infectious Disease"/>
            <person name="Wu L."/>
            <person name="Ma J."/>
        </authorList>
    </citation>
    <scope>NUCLEOTIDE SEQUENCE [LARGE SCALE GENOMIC DNA]</scope>
    <source>
        <strain evidence="3">CGMCC 4.1782</strain>
    </source>
</reference>
<evidence type="ECO:0000313" key="3">
    <source>
        <dbReference type="Proteomes" id="UP001597374"/>
    </source>
</evidence>
<proteinExistence type="predicted"/>
<feature type="transmembrane region" description="Helical" evidence="1">
    <location>
        <begin position="64"/>
        <end position="83"/>
    </location>
</feature>
<evidence type="ECO:0000256" key="1">
    <source>
        <dbReference type="SAM" id="Phobius"/>
    </source>
</evidence>
<dbReference type="EMBL" id="JBHUIM010000001">
    <property type="protein sequence ID" value="MFD2246708.1"/>
    <property type="molecule type" value="Genomic_DNA"/>
</dbReference>
<dbReference type="RefSeq" id="WP_250428487.1">
    <property type="nucleotide sequence ID" value="NZ_JALPRR010000001.1"/>
</dbReference>
<name>A0ABW5CZF4_9BACT</name>
<keyword evidence="1" id="KW-1133">Transmembrane helix</keyword>
<evidence type="ECO:0000313" key="2">
    <source>
        <dbReference type="EMBL" id="MFD2246708.1"/>
    </source>
</evidence>
<feature type="transmembrane region" description="Helical" evidence="1">
    <location>
        <begin position="35"/>
        <end position="52"/>
    </location>
</feature>